<dbReference type="Pfam" id="PF07730">
    <property type="entry name" value="HisKA_3"/>
    <property type="match status" value="1"/>
</dbReference>
<comment type="caution">
    <text evidence="7">The sequence shown here is derived from an EMBL/GenBank/DDBJ whole genome shotgun (WGS) entry which is preliminary data.</text>
</comment>
<dbReference type="CDD" id="cd16917">
    <property type="entry name" value="HATPase_UhpB-NarQ-NarX-like"/>
    <property type="match status" value="1"/>
</dbReference>
<evidence type="ECO:0000313" key="8">
    <source>
        <dbReference type="Proteomes" id="UP000568380"/>
    </source>
</evidence>
<keyword evidence="8" id="KW-1185">Reference proteome</keyword>
<dbReference type="SUPFAM" id="SSF55874">
    <property type="entry name" value="ATPase domain of HSP90 chaperone/DNA topoisomerase II/histidine kinase"/>
    <property type="match status" value="1"/>
</dbReference>
<dbReference type="PANTHER" id="PTHR24421:SF63">
    <property type="entry name" value="SENSOR HISTIDINE KINASE DESK"/>
    <property type="match status" value="1"/>
</dbReference>
<feature type="transmembrane region" description="Helical" evidence="4">
    <location>
        <begin position="44"/>
        <end position="66"/>
    </location>
</feature>
<dbReference type="InterPro" id="IPR036890">
    <property type="entry name" value="HATPase_C_sf"/>
</dbReference>
<evidence type="ECO:0000256" key="1">
    <source>
        <dbReference type="ARBA" id="ARBA00022679"/>
    </source>
</evidence>
<evidence type="ECO:0000256" key="3">
    <source>
        <dbReference type="ARBA" id="ARBA00023012"/>
    </source>
</evidence>
<keyword evidence="1 7" id="KW-0808">Transferase</keyword>
<evidence type="ECO:0000256" key="4">
    <source>
        <dbReference type="SAM" id="Phobius"/>
    </source>
</evidence>
<dbReference type="Proteomes" id="UP000568380">
    <property type="component" value="Unassembled WGS sequence"/>
</dbReference>
<dbReference type="EC" id="2.7.13.3" evidence="7"/>
<dbReference type="InterPro" id="IPR003594">
    <property type="entry name" value="HATPase_dom"/>
</dbReference>
<feature type="transmembrane region" description="Helical" evidence="4">
    <location>
        <begin position="78"/>
        <end position="105"/>
    </location>
</feature>
<name>A0A7W8AAQ5_9ACTN</name>
<feature type="domain" description="Histidine kinase/HSP90-like ATPase" evidence="5">
    <location>
        <begin position="280"/>
        <end position="404"/>
    </location>
</feature>
<dbReference type="AlphaFoldDB" id="A0A7W8AAQ5"/>
<organism evidence="7 8">
    <name type="scientific">Nonomuraea endophytica</name>
    <dbReference type="NCBI Taxonomy" id="714136"/>
    <lineage>
        <taxon>Bacteria</taxon>
        <taxon>Bacillati</taxon>
        <taxon>Actinomycetota</taxon>
        <taxon>Actinomycetes</taxon>
        <taxon>Streptosporangiales</taxon>
        <taxon>Streptosporangiaceae</taxon>
        <taxon>Nonomuraea</taxon>
    </lineage>
</organism>
<dbReference type="InterPro" id="IPR050482">
    <property type="entry name" value="Sensor_HK_TwoCompSys"/>
</dbReference>
<protein>
    <submittedName>
        <fullName evidence="7">Two-component system sensor histidine kinase DesK</fullName>
        <ecNumber evidence="7">2.7.13.3</ecNumber>
    </submittedName>
</protein>
<evidence type="ECO:0000259" key="5">
    <source>
        <dbReference type="Pfam" id="PF02518"/>
    </source>
</evidence>
<dbReference type="InterPro" id="IPR011712">
    <property type="entry name" value="Sig_transdc_His_kin_sub3_dim/P"/>
</dbReference>
<proteinExistence type="predicted"/>
<dbReference type="GO" id="GO:0016020">
    <property type="term" value="C:membrane"/>
    <property type="evidence" value="ECO:0007669"/>
    <property type="project" value="InterPro"/>
</dbReference>
<evidence type="ECO:0000256" key="2">
    <source>
        <dbReference type="ARBA" id="ARBA00022777"/>
    </source>
</evidence>
<dbReference type="GO" id="GO:0000155">
    <property type="term" value="F:phosphorelay sensor kinase activity"/>
    <property type="evidence" value="ECO:0007669"/>
    <property type="project" value="InterPro"/>
</dbReference>
<keyword evidence="4" id="KW-1133">Transmembrane helix</keyword>
<feature type="transmembrane region" description="Helical" evidence="4">
    <location>
        <begin position="21"/>
        <end position="38"/>
    </location>
</feature>
<dbReference type="Gene3D" id="3.30.565.10">
    <property type="entry name" value="Histidine kinase-like ATPase, C-terminal domain"/>
    <property type="match status" value="1"/>
</dbReference>
<keyword evidence="3" id="KW-0902">Two-component regulatory system</keyword>
<gene>
    <name evidence="7" type="ORF">HNR40_007699</name>
</gene>
<reference evidence="7 8" key="1">
    <citation type="submission" date="2020-08" db="EMBL/GenBank/DDBJ databases">
        <title>Genomic Encyclopedia of Type Strains, Phase IV (KMG-IV): sequencing the most valuable type-strain genomes for metagenomic binning, comparative biology and taxonomic classification.</title>
        <authorList>
            <person name="Goeker M."/>
        </authorList>
    </citation>
    <scope>NUCLEOTIDE SEQUENCE [LARGE SCALE GENOMIC DNA]</scope>
    <source>
        <strain evidence="7 8">DSM 45385</strain>
    </source>
</reference>
<evidence type="ECO:0000313" key="7">
    <source>
        <dbReference type="EMBL" id="MBB5082204.1"/>
    </source>
</evidence>
<feature type="domain" description="Signal transduction histidine kinase subgroup 3 dimerisation and phosphoacceptor" evidence="6">
    <location>
        <begin position="181"/>
        <end position="246"/>
    </location>
</feature>
<dbReference type="Pfam" id="PF02518">
    <property type="entry name" value="HATPase_c"/>
    <property type="match status" value="1"/>
</dbReference>
<dbReference type="EMBL" id="JACHIN010000012">
    <property type="protein sequence ID" value="MBB5082204.1"/>
    <property type="molecule type" value="Genomic_DNA"/>
</dbReference>
<keyword evidence="4" id="KW-0812">Transmembrane</keyword>
<evidence type="ECO:0000259" key="6">
    <source>
        <dbReference type="Pfam" id="PF07730"/>
    </source>
</evidence>
<accession>A0A7W8AAQ5</accession>
<sequence length="406" mass="42612">MKVPARAEFGKGRSQVRAGSVVWLLVTLWPLWTFLSTGPSLPRVLWAFGGLAVLSGCWIAIMWRMLSEKSGLPRRWSMAGLVAASLALLPVLGPPWAFVAFVYVITGLAATTGGAGFVAGVLLTIAATMGFLLAHGLTVWWLMLVMLAQAGAVHGMKQMGHLLARLAAARAQVAQLAVDNERLRFARDLHDTLGHTLTSITIRSQLAARLARTDPDRAAREMGDVEATARQALDEVRHAVAGYRVPALSEELEKAARELELAGVEVEVRPAGGPIPGAAETLLAWAVREAATNVLRHSGARRCRITLGVDTSWAELEVRDDGPATTPPTTALPPDGQPATAALLDGPARGAWLGDGTAGVPGETGRRGNGLTGLAERVAGAGGSLDVGALPEGGYRLCARVPLEAA</sequence>
<keyword evidence="2 7" id="KW-0418">Kinase</keyword>
<feature type="transmembrane region" description="Helical" evidence="4">
    <location>
        <begin position="117"/>
        <end position="147"/>
    </location>
</feature>
<dbReference type="RefSeq" id="WP_184970192.1">
    <property type="nucleotide sequence ID" value="NZ_JACHIN010000012.1"/>
</dbReference>
<dbReference type="PANTHER" id="PTHR24421">
    <property type="entry name" value="NITRATE/NITRITE SENSOR PROTEIN NARX-RELATED"/>
    <property type="match status" value="1"/>
</dbReference>
<keyword evidence="4" id="KW-0472">Membrane</keyword>
<dbReference type="GO" id="GO:0046983">
    <property type="term" value="F:protein dimerization activity"/>
    <property type="evidence" value="ECO:0007669"/>
    <property type="project" value="InterPro"/>
</dbReference>
<dbReference type="Gene3D" id="1.20.5.1930">
    <property type="match status" value="1"/>
</dbReference>